<dbReference type="NCBIfam" id="NF001080">
    <property type="entry name" value="PRK00121.2-2"/>
    <property type="match status" value="1"/>
</dbReference>
<evidence type="ECO:0000256" key="2">
    <source>
        <dbReference type="ARBA" id="ARBA00003015"/>
    </source>
</evidence>
<dbReference type="GO" id="GO:0043527">
    <property type="term" value="C:tRNA methyltransferase complex"/>
    <property type="evidence" value="ECO:0007669"/>
    <property type="project" value="TreeGrafter"/>
</dbReference>
<dbReference type="Pfam" id="PF02390">
    <property type="entry name" value="Methyltransf_4"/>
    <property type="match status" value="1"/>
</dbReference>
<evidence type="ECO:0000256" key="1">
    <source>
        <dbReference type="ARBA" id="ARBA00000142"/>
    </source>
</evidence>
<dbReference type="InterPro" id="IPR055361">
    <property type="entry name" value="tRNA_methyltr_TrmB_bact"/>
</dbReference>
<feature type="binding site" evidence="7">
    <location>
        <position position="157"/>
    </location>
    <ligand>
        <name>substrate</name>
    </ligand>
</feature>
<evidence type="ECO:0000313" key="8">
    <source>
        <dbReference type="EMBL" id="SFC67653.1"/>
    </source>
</evidence>
<dbReference type="GO" id="GO:0008176">
    <property type="term" value="F:tRNA (guanine(46)-N7)-methyltransferase activity"/>
    <property type="evidence" value="ECO:0007669"/>
    <property type="project" value="UniProtKB-UniRule"/>
</dbReference>
<dbReference type="UniPathway" id="UPA00989"/>
<dbReference type="PROSITE" id="PS51625">
    <property type="entry name" value="SAM_MT_TRMB"/>
    <property type="match status" value="1"/>
</dbReference>
<dbReference type="HAMAP" id="MF_01057">
    <property type="entry name" value="tRNA_methyltr_TrmB"/>
    <property type="match status" value="1"/>
</dbReference>
<gene>
    <name evidence="7" type="primary">trmB</name>
    <name evidence="8" type="ORF">SAMN05421780_10845</name>
</gene>
<dbReference type="PANTHER" id="PTHR23417:SF14">
    <property type="entry name" value="PENTACOTRIPEPTIDE-REPEAT REGION OF PRORP DOMAIN-CONTAINING PROTEIN"/>
    <property type="match status" value="1"/>
</dbReference>
<dbReference type="NCBIfam" id="TIGR00091">
    <property type="entry name" value="tRNA (guanosine(46)-N7)-methyltransferase TrmB"/>
    <property type="match status" value="1"/>
</dbReference>
<dbReference type="AlphaFoldDB" id="A0A1I1LB92"/>
<dbReference type="Gene3D" id="3.40.50.150">
    <property type="entry name" value="Vaccinia Virus protein VP39"/>
    <property type="match status" value="1"/>
</dbReference>
<evidence type="ECO:0000313" key="9">
    <source>
        <dbReference type="Proteomes" id="UP000199514"/>
    </source>
</evidence>
<evidence type="ECO:0000256" key="5">
    <source>
        <dbReference type="ARBA" id="ARBA00022691"/>
    </source>
</evidence>
<evidence type="ECO:0000256" key="3">
    <source>
        <dbReference type="ARBA" id="ARBA00022603"/>
    </source>
</evidence>
<feature type="binding site" evidence="7">
    <location>
        <position position="125"/>
    </location>
    <ligand>
        <name>substrate</name>
    </ligand>
</feature>
<evidence type="ECO:0000256" key="6">
    <source>
        <dbReference type="ARBA" id="ARBA00022694"/>
    </source>
</evidence>
<name>A0A1I1LB92_9BACT</name>
<dbReference type="EMBL" id="FOLE01000008">
    <property type="protein sequence ID" value="SFC67653.1"/>
    <property type="molecule type" value="Genomic_DNA"/>
</dbReference>
<comment type="caution">
    <text evidence="7">Lacks conserved residue(s) required for the propagation of feature annotation.</text>
</comment>
<dbReference type="EC" id="2.1.1.33" evidence="7"/>
<keyword evidence="4 7" id="KW-0808">Transferase</keyword>
<sequence>MSRQKLKRFADNDLAVNIIQEGKSEYQTIKSQWLTSFFKNTNPLVVELACGRGEYAVGLASVFTDKNFVGVDIKGNRIWAGSRQATDRQLQNVGFLRTRIQNLEQFFAPQEIDEIWITFPDPRPKGRDEKRRLTNPRFLAMYQRLISKEGWVHLKTDNVGLFEYTLETLAQMPVRELIVTHDLYASPYADEHKGIKTKFEQKYLALGQPIHYLRFKFADQPIQLAADFLPFDQVPEGEDGDDGQED</sequence>
<accession>A0A1I1LB92</accession>
<evidence type="ECO:0000256" key="4">
    <source>
        <dbReference type="ARBA" id="ARBA00022679"/>
    </source>
</evidence>
<dbReference type="OrthoDB" id="9802090at2"/>
<feature type="binding site" evidence="7">
    <location>
        <begin position="197"/>
        <end position="200"/>
    </location>
    <ligand>
        <name>substrate</name>
    </ligand>
</feature>
<dbReference type="RefSeq" id="WP_091513759.1">
    <property type="nucleotide sequence ID" value="NZ_FOLE01000008.1"/>
</dbReference>
<keyword evidence="9" id="KW-1185">Reference proteome</keyword>
<keyword evidence="5 7" id="KW-0949">S-adenosyl-L-methionine</keyword>
<dbReference type="Proteomes" id="UP000199514">
    <property type="component" value="Unassembled WGS sequence"/>
</dbReference>
<feature type="binding site" evidence="7">
    <location>
        <position position="121"/>
    </location>
    <ligand>
        <name>S-adenosyl-L-methionine</name>
        <dbReference type="ChEBI" id="CHEBI:59789"/>
    </ligand>
</feature>
<dbReference type="SUPFAM" id="SSF53335">
    <property type="entry name" value="S-adenosyl-L-methionine-dependent methyltransferases"/>
    <property type="match status" value="1"/>
</dbReference>
<evidence type="ECO:0000256" key="7">
    <source>
        <dbReference type="HAMAP-Rule" id="MF_01057"/>
    </source>
</evidence>
<feature type="binding site" evidence="7">
    <location>
        <position position="47"/>
    </location>
    <ligand>
        <name>S-adenosyl-L-methionine</name>
        <dbReference type="ChEBI" id="CHEBI:59789"/>
    </ligand>
</feature>
<comment type="similarity">
    <text evidence="7">Belongs to the class I-like SAM-binding methyltransferase superfamily. TrmB family.</text>
</comment>
<reference evidence="8 9" key="1">
    <citation type="submission" date="2016-10" db="EMBL/GenBank/DDBJ databases">
        <authorList>
            <person name="de Groot N.N."/>
        </authorList>
    </citation>
    <scope>NUCLEOTIDE SEQUENCE [LARGE SCALE GENOMIC DNA]</scope>
    <source>
        <strain evidence="8 9">DSM 6793</strain>
    </source>
</reference>
<proteinExistence type="inferred from homology"/>
<dbReference type="InterPro" id="IPR003358">
    <property type="entry name" value="tRNA_(Gua-N-7)_MeTrfase_Trmb"/>
</dbReference>
<comment type="catalytic activity">
    <reaction evidence="1 7">
        <text>guanosine(46) in tRNA + S-adenosyl-L-methionine = N(7)-methylguanosine(46) in tRNA + S-adenosyl-L-homocysteine</text>
        <dbReference type="Rhea" id="RHEA:42708"/>
        <dbReference type="Rhea" id="RHEA-COMP:10188"/>
        <dbReference type="Rhea" id="RHEA-COMP:10189"/>
        <dbReference type="ChEBI" id="CHEBI:57856"/>
        <dbReference type="ChEBI" id="CHEBI:59789"/>
        <dbReference type="ChEBI" id="CHEBI:74269"/>
        <dbReference type="ChEBI" id="CHEBI:74480"/>
        <dbReference type="EC" id="2.1.1.33"/>
    </reaction>
</comment>
<dbReference type="STRING" id="927664.SAMN05421780_10845"/>
<dbReference type="InterPro" id="IPR029063">
    <property type="entry name" value="SAM-dependent_MTases_sf"/>
</dbReference>
<protein>
    <recommendedName>
        <fullName evidence="7">tRNA (guanine-N(7)-)-methyltransferase</fullName>
        <ecNumber evidence="7">2.1.1.33</ecNumber>
    </recommendedName>
    <alternativeName>
        <fullName evidence="7">tRNA (guanine(46)-N(7))-methyltransferase</fullName>
    </alternativeName>
    <alternativeName>
        <fullName evidence="7">tRNA(m7G46)-methyltransferase</fullName>
    </alternativeName>
</protein>
<dbReference type="PANTHER" id="PTHR23417">
    <property type="entry name" value="3-DEOXY-D-MANNO-OCTULOSONIC-ACID TRANSFERASE/TRNA GUANINE-N 7 - -METHYLTRANSFERASE"/>
    <property type="match status" value="1"/>
</dbReference>
<feature type="binding site" evidence="7">
    <location>
        <position position="72"/>
    </location>
    <ligand>
        <name>S-adenosyl-L-methionine</name>
        <dbReference type="ChEBI" id="CHEBI:59789"/>
    </ligand>
</feature>
<comment type="function">
    <text evidence="2 7">Catalyzes the formation of N(7)-methylguanine at position 46 (m7G46) in tRNA.</text>
</comment>
<comment type="pathway">
    <text evidence="7">tRNA modification; N(7)-methylguanine-tRNA biosynthesis.</text>
</comment>
<keyword evidence="3 7" id="KW-0489">Methyltransferase</keyword>
<organism evidence="8 9">
    <name type="scientific">Flexibacter flexilis DSM 6793</name>
    <dbReference type="NCBI Taxonomy" id="927664"/>
    <lineage>
        <taxon>Bacteria</taxon>
        <taxon>Pseudomonadati</taxon>
        <taxon>Bacteroidota</taxon>
        <taxon>Cytophagia</taxon>
        <taxon>Cytophagales</taxon>
        <taxon>Flexibacteraceae</taxon>
        <taxon>Flexibacter</taxon>
    </lineage>
</organism>
<keyword evidence="6 7" id="KW-0819">tRNA processing</keyword>